<protein>
    <submittedName>
        <fullName evidence="1">Uncharacterized protein</fullName>
    </submittedName>
</protein>
<reference evidence="1" key="1">
    <citation type="submission" date="2019-12" db="EMBL/GenBank/DDBJ databases">
        <title>Novel species isolated from a subtropical stream in China.</title>
        <authorList>
            <person name="Lu H."/>
        </authorList>
    </citation>
    <scope>NUCLEOTIDE SEQUENCE [LARGE SCALE GENOMIC DNA]</scope>
    <source>
        <strain evidence="1">FT81W</strain>
    </source>
</reference>
<comment type="caution">
    <text evidence="1">The sequence shown here is derived from an EMBL/GenBank/DDBJ whole genome shotgun (WGS) entry which is preliminary data.</text>
</comment>
<gene>
    <name evidence="1" type="ORF">GTP90_27405</name>
</gene>
<dbReference type="EMBL" id="WWCX01000079">
    <property type="protein sequence ID" value="MYM97583.1"/>
    <property type="molecule type" value="Genomic_DNA"/>
</dbReference>
<evidence type="ECO:0000313" key="1">
    <source>
        <dbReference type="EMBL" id="MYM97583.1"/>
    </source>
</evidence>
<dbReference type="Proteomes" id="UP000447355">
    <property type="component" value="Unassembled WGS sequence"/>
</dbReference>
<proteinExistence type="predicted"/>
<organism evidence="1 2">
    <name type="scientific">Duganella vulcania</name>
    <dbReference type="NCBI Taxonomy" id="2692166"/>
    <lineage>
        <taxon>Bacteria</taxon>
        <taxon>Pseudomonadati</taxon>
        <taxon>Pseudomonadota</taxon>
        <taxon>Betaproteobacteria</taxon>
        <taxon>Burkholderiales</taxon>
        <taxon>Oxalobacteraceae</taxon>
        <taxon>Telluria group</taxon>
        <taxon>Duganella</taxon>
    </lineage>
</organism>
<name>A0A845GSV6_9BURK</name>
<sequence length="272" mass="28491">MPASLPPMKLFDTRHARKFILGLLACGLLQGCGVLQQPLMPSAPERAVKTAKEAALALRRQDDKRPLGLDDMKAVTAALRGDIIAAAEQKNLQSWNSGLTTLLGGTMATVGSVTARTGLTNTGIALALLGLSSDQFYKPANAIDIHLDADSKLMCIADATSDLNETNRQLATGSGFTGADEAEKAVETLEGTINSAMLSYRRSLLGLRPGTPTRDDILGMIKRFQADATSGAKGGLPDNSDEQKAKAAAAQKYVGLSTVLQACIKLGAPVAK</sequence>
<dbReference type="RefSeq" id="WP_161086477.1">
    <property type="nucleotide sequence ID" value="NZ_WWCX01000079.1"/>
</dbReference>
<dbReference type="AlphaFoldDB" id="A0A845GSV6"/>
<evidence type="ECO:0000313" key="2">
    <source>
        <dbReference type="Proteomes" id="UP000447355"/>
    </source>
</evidence>
<accession>A0A845GSV6</accession>